<proteinExistence type="inferred from homology"/>
<evidence type="ECO:0000256" key="9">
    <source>
        <dbReference type="ARBA" id="ARBA00023136"/>
    </source>
</evidence>
<dbReference type="STRING" id="1160509.A0A3N4INX6"/>
<comment type="subcellular location">
    <subcellularLocation>
        <location evidence="1">Endoplasmic reticulum membrane</location>
        <topology evidence="1">Single-pass membrane protein</topology>
    </subcellularLocation>
</comment>
<dbReference type="InterPro" id="IPR027417">
    <property type="entry name" value="P-loop_NTPase"/>
</dbReference>
<keyword evidence="13" id="KW-1185">Reference proteome</keyword>
<comment type="similarity">
    <text evidence="2">Belongs to the SRP receptor beta subunit family.</text>
</comment>
<evidence type="ECO:0000256" key="5">
    <source>
        <dbReference type="ARBA" id="ARBA00022741"/>
    </source>
</evidence>
<evidence type="ECO:0000256" key="2">
    <source>
        <dbReference type="ARBA" id="ARBA00005619"/>
    </source>
</evidence>
<evidence type="ECO:0000256" key="4">
    <source>
        <dbReference type="ARBA" id="ARBA00022692"/>
    </source>
</evidence>
<dbReference type="GO" id="GO:0005789">
    <property type="term" value="C:endoplasmic reticulum membrane"/>
    <property type="evidence" value="ECO:0007669"/>
    <property type="project" value="UniProtKB-SubCell"/>
</dbReference>
<keyword evidence="9 11" id="KW-0472">Membrane</keyword>
<evidence type="ECO:0000256" key="1">
    <source>
        <dbReference type="ARBA" id="ARBA00004389"/>
    </source>
</evidence>
<evidence type="ECO:0000256" key="3">
    <source>
        <dbReference type="ARBA" id="ARBA00020256"/>
    </source>
</evidence>
<gene>
    <name evidence="12" type="ORF">BJ508DRAFT_320858</name>
</gene>
<dbReference type="OrthoDB" id="41266at2759"/>
<evidence type="ECO:0000256" key="7">
    <source>
        <dbReference type="ARBA" id="ARBA00022989"/>
    </source>
</evidence>
<dbReference type="InterPro" id="IPR019009">
    <property type="entry name" value="SRP_receptor_beta_su"/>
</dbReference>
<dbReference type="Gene3D" id="3.40.50.300">
    <property type="entry name" value="P-loop containing nucleotide triphosphate hydrolases"/>
    <property type="match status" value="1"/>
</dbReference>
<keyword evidence="10" id="KW-0675">Receptor</keyword>
<accession>A0A3N4INX6</accession>
<keyword evidence="5" id="KW-0547">Nucleotide-binding</keyword>
<dbReference type="Proteomes" id="UP000275078">
    <property type="component" value="Unassembled WGS sequence"/>
</dbReference>
<evidence type="ECO:0000313" key="13">
    <source>
        <dbReference type="Proteomes" id="UP000275078"/>
    </source>
</evidence>
<keyword evidence="7 11" id="KW-1133">Transmembrane helix</keyword>
<name>A0A3N4INX6_ASCIM</name>
<keyword evidence="4 11" id="KW-0812">Transmembrane</keyword>
<evidence type="ECO:0000313" key="12">
    <source>
        <dbReference type="EMBL" id="RPA87872.1"/>
    </source>
</evidence>
<dbReference type="EMBL" id="ML119646">
    <property type="protein sequence ID" value="RPA87872.1"/>
    <property type="molecule type" value="Genomic_DNA"/>
</dbReference>
<evidence type="ECO:0000256" key="8">
    <source>
        <dbReference type="ARBA" id="ARBA00023134"/>
    </source>
</evidence>
<protein>
    <recommendedName>
        <fullName evidence="3">Signal recognition particle receptor subunit beta</fullName>
    </recommendedName>
</protein>
<dbReference type="Pfam" id="PF09439">
    <property type="entry name" value="SRPRB"/>
    <property type="match status" value="1"/>
</dbReference>
<reference evidence="12 13" key="1">
    <citation type="journal article" date="2018" name="Nat. Ecol. Evol.">
        <title>Pezizomycetes genomes reveal the molecular basis of ectomycorrhizal truffle lifestyle.</title>
        <authorList>
            <person name="Murat C."/>
            <person name="Payen T."/>
            <person name="Noel B."/>
            <person name="Kuo A."/>
            <person name="Morin E."/>
            <person name="Chen J."/>
            <person name="Kohler A."/>
            <person name="Krizsan K."/>
            <person name="Balestrini R."/>
            <person name="Da Silva C."/>
            <person name="Montanini B."/>
            <person name="Hainaut M."/>
            <person name="Levati E."/>
            <person name="Barry K.W."/>
            <person name="Belfiori B."/>
            <person name="Cichocki N."/>
            <person name="Clum A."/>
            <person name="Dockter R.B."/>
            <person name="Fauchery L."/>
            <person name="Guy J."/>
            <person name="Iotti M."/>
            <person name="Le Tacon F."/>
            <person name="Lindquist E.A."/>
            <person name="Lipzen A."/>
            <person name="Malagnac F."/>
            <person name="Mello A."/>
            <person name="Molinier V."/>
            <person name="Miyauchi S."/>
            <person name="Poulain J."/>
            <person name="Riccioni C."/>
            <person name="Rubini A."/>
            <person name="Sitrit Y."/>
            <person name="Splivallo R."/>
            <person name="Traeger S."/>
            <person name="Wang M."/>
            <person name="Zifcakova L."/>
            <person name="Wipf D."/>
            <person name="Zambonelli A."/>
            <person name="Paolocci F."/>
            <person name="Nowrousian M."/>
            <person name="Ottonello S."/>
            <person name="Baldrian P."/>
            <person name="Spatafora J.W."/>
            <person name="Henrissat B."/>
            <person name="Nagy L.G."/>
            <person name="Aury J.M."/>
            <person name="Wincker P."/>
            <person name="Grigoriev I.V."/>
            <person name="Bonfante P."/>
            <person name="Martin F.M."/>
        </authorList>
    </citation>
    <scope>NUCLEOTIDE SEQUENCE [LARGE SCALE GENOMIC DNA]</scope>
    <source>
        <strain evidence="12 13">RN42</strain>
    </source>
</reference>
<sequence length="302" mass="33702">MSESTPKGSEWAEWFTLLLSANRTAVIASVATVFLVPVLLHFLITVLFPERKHLNPTIIALGPSNAGKTCLMAQIELNYTTPTNKVPVETRPSIESWRAAQKIPKEIPEDGEHIVESNDHAWIKFDTLDNPGWPEQQAAAIRQLQGLLEERTGTLSGVMFVVDSSKFSGKDEEALNVVDDSVAFLYDVLLELQRSFEEGKRTKPYRVLICSNKEDLFTATPAKKVSEKLEKGVCQTREDKARGPLKAGQEEGDEIYTLIPGGPDGWKWLEEVGIDVQVKGGNLFGVKKGSTEWMNWIRECFV</sequence>
<dbReference type="AlphaFoldDB" id="A0A3N4INX6"/>
<dbReference type="GO" id="GO:0005525">
    <property type="term" value="F:GTP binding"/>
    <property type="evidence" value="ECO:0007669"/>
    <property type="project" value="UniProtKB-KW"/>
</dbReference>
<feature type="transmembrane region" description="Helical" evidence="11">
    <location>
        <begin position="25"/>
        <end position="48"/>
    </location>
</feature>
<evidence type="ECO:0000256" key="6">
    <source>
        <dbReference type="ARBA" id="ARBA00022824"/>
    </source>
</evidence>
<dbReference type="SUPFAM" id="SSF52540">
    <property type="entry name" value="P-loop containing nucleoside triphosphate hydrolases"/>
    <property type="match status" value="1"/>
</dbReference>
<evidence type="ECO:0000256" key="11">
    <source>
        <dbReference type="SAM" id="Phobius"/>
    </source>
</evidence>
<keyword evidence="6" id="KW-0256">Endoplasmic reticulum</keyword>
<keyword evidence="8" id="KW-0342">GTP-binding</keyword>
<organism evidence="12 13">
    <name type="scientific">Ascobolus immersus RN42</name>
    <dbReference type="NCBI Taxonomy" id="1160509"/>
    <lineage>
        <taxon>Eukaryota</taxon>
        <taxon>Fungi</taxon>
        <taxon>Dikarya</taxon>
        <taxon>Ascomycota</taxon>
        <taxon>Pezizomycotina</taxon>
        <taxon>Pezizomycetes</taxon>
        <taxon>Pezizales</taxon>
        <taxon>Ascobolaceae</taxon>
        <taxon>Ascobolus</taxon>
    </lineage>
</organism>
<evidence type="ECO:0000256" key="10">
    <source>
        <dbReference type="ARBA" id="ARBA00023170"/>
    </source>
</evidence>